<gene>
    <name evidence="5" type="ORF">NMN56_034210</name>
</gene>
<proteinExistence type="predicted"/>
<evidence type="ECO:0000313" key="5">
    <source>
        <dbReference type="EMBL" id="MDJ1136908.1"/>
    </source>
</evidence>
<feature type="region of interest" description="Disordered" evidence="3">
    <location>
        <begin position="215"/>
        <end position="263"/>
    </location>
</feature>
<dbReference type="InterPro" id="IPR017853">
    <property type="entry name" value="GH"/>
</dbReference>
<keyword evidence="1" id="KW-0378">Hydrolase</keyword>
<feature type="compositionally biased region" description="Low complexity" evidence="3">
    <location>
        <begin position="165"/>
        <end position="180"/>
    </location>
</feature>
<organism evidence="5 6">
    <name type="scientific">Streptomyces iconiensis</name>
    <dbReference type="NCBI Taxonomy" id="1384038"/>
    <lineage>
        <taxon>Bacteria</taxon>
        <taxon>Bacillati</taxon>
        <taxon>Actinomycetota</taxon>
        <taxon>Actinomycetes</taxon>
        <taxon>Kitasatosporales</taxon>
        <taxon>Streptomycetaceae</taxon>
        <taxon>Streptomyces</taxon>
    </lineage>
</organism>
<dbReference type="Proteomes" id="UP001214441">
    <property type="component" value="Unassembled WGS sequence"/>
</dbReference>
<feature type="compositionally biased region" description="Pro residues" evidence="3">
    <location>
        <begin position="138"/>
        <end position="164"/>
    </location>
</feature>
<dbReference type="RefSeq" id="WP_274047465.1">
    <property type="nucleotide sequence ID" value="NZ_JANCPR020000048.1"/>
</dbReference>
<dbReference type="EMBL" id="JANCPR020000048">
    <property type="protein sequence ID" value="MDJ1136908.1"/>
    <property type="molecule type" value="Genomic_DNA"/>
</dbReference>
<name>A0ABT7A6E5_9ACTN</name>
<evidence type="ECO:0000256" key="1">
    <source>
        <dbReference type="ARBA" id="ARBA00022801"/>
    </source>
</evidence>
<reference evidence="5 6" key="1">
    <citation type="submission" date="2023-05" db="EMBL/GenBank/DDBJ databases">
        <title>Streptantibioticus silvisoli sp. nov., acidotolerant actinomycetes 1 from pine litter.</title>
        <authorList>
            <person name="Swiecimska M."/>
            <person name="Golinska P."/>
            <person name="Sangal V."/>
            <person name="Wachnowicz B."/>
            <person name="Goodfellow M."/>
        </authorList>
    </citation>
    <scope>NUCLEOTIDE SEQUENCE [LARGE SCALE GENOMIC DNA]</scope>
    <source>
        <strain evidence="5 6">DSM 42109</strain>
    </source>
</reference>
<sequence length="655" mass="70001">MSPGTGSPGLAELLELLKQRSGRSYTALAHRTGLSRSTLHRYCLGTTVPRAFGAVEKVARVCGADRDELDRLYRAWCQAIDAERAEGAGGPGSAGDADTDTDAGADADAHTDAHTDAESAESPGVAAGGEGAATSVPAPGPTHVPVPVPTPVPASGPPPVPASAPAPDAGRPGTPAPTAAVRAPTPLRAYFWLRVAALLLALVLPSTVLSVSYGGDGGGGGRGGPTGGPPSGARSEGTGETAGTAGTSGSDSAGDQQEVRGPDWHIAPQRVPGEFYGMNLSADTGQMPGLGTGSVRLWHSGTRWSQLEPRRGKFEWQTLDRLVEAAARKDLPVLLTLGGTPHWAAPEGARSVFADARAAPPDDLADWDRFIRALASRYRGRIEAYELWDYPSDPGVYSGSLPTLADMVERASRIIREEDPKAQTTCPSFGSLWQKRGRELLRKFIRTGAYEYCDVAALKLPPRRADGRPEEMVTLIKSVQRLFYSEGRGRTALWNTGPDEDVAIRKHLDARRARDYAVRFYLTGLYVKDQGLRRTYFYSWGSPDVPLVIQLAGGQPTEAARRVGRLRGWLEGAGITSCGNGARMGLDRGAYTCRFERGDKRLLVYWTTRGEADVRLGEGARVLRAMDGSEKPVRPGERLVFGEEPVLVEHRARKG</sequence>
<dbReference type="SUPFAM" id="SSF51445">
    <property type="entry name" value="(Trans)glycosidases"/>
    <property type="match status" value="1"/>
</dbReference>
<comment type="caution">
    <text evidence="5">The sequence shown here is derived from an EMBL/GenBank/DDBJ whole genome shotgun (WGS) entry which is preliminary data.</text>
</comment>
<dbReference type="Gene3D" id="3.20.20.80">
    <property type="entry name" value="Glycosidases"/>
    <property type="match status" value="1"/>
</dbReference>
<evidence type="ECO:0000256" key="3">
    <source>
        <dbReference type="SAM" id="MobiDB-lite"/>
    </source>
</evidence>
<accession>A0ABT7A6E5</accession>
<evidence type="ECO:0000259" key="4">
    <source>
        <dbReference type="SMART" id="SM00530"/>
    </source>
</evidence>
<feature type="compositionally biased region" description="Gly residues" evidence="3">
    <location>
        <begin position="215"/>
        <end position="230"/>
    </location>
</feature>
<evidence type="ECO:0000313" key="6">
    <source>
        <dbReference type="Proteomes" id="UP001214441"/>
    </source>
</evidence>
<feature type="compositionally biased region" description="Low complexity" evidence="3">
    <location>
        <begin position="231"/>
        <end position="255"/>
    </location>
</feature>
<dbReference type="Pfam" id="PF13560">
    <property type="entry name" value="HTH_31"/>
    <property type="match status" value="1"/>
</dbReference>
<dbReference type="PANTHER" id="PTHR12631">
    <property type="entry name" value="ALPHA-L-IDURONIDASE"/>
    <property type="match status" value="1"/>
</dbReference>
<keyword evidence="2" id="KW-0326">Glycosidase</keyword>
<feature type="domain" description="HTH cro/C1-type" evidence="4">
    <location>
        <begin position="12"/>
        <end position="69"/>
    </location>
</feature>
<dbReference type="SUPFAM" id="SSF47413">
    <property type="entry name" value="lambda repressor-like DNA-binding domains"/>
    <property type="match status" value="1"/>
</dbReference>
<protein>
    <submittedName>
        <fullName evidence="5">Helix-turn-helix domain-containing protein</fullName>
    </submittedName>
</protein>
<dbReference type="SMART" id="SM00530">
    <property type="entry name" value="HTH_XRE"/>
    <property type="match status" value="1"/>
</dbReference>
<keyword evidence="6" id="KW-1185">Reference proteome</keyword>
<dbReference type="InterPro" id="IPR013529">
    <property type="entry name" value="Glyco_hydro_42_N"/>
</dbReference>
<dbReference type="CDD" id="cd00093">
    <property type="entry name" value="HTH_XRE"/>
    <property type="match status" value="1"/>
</dbReference>
<feature type="region of interest" description="Disordered" evidence="3">
    <location>
        <begin position="85"/>
        <end position="180"/>
    </location>
</feature>
<evidence type="ECO:0000256" key="2">
    <source>
        <dbReference type="ARBA" id="ARBA00023295"/>
    </source>
</evidence>
<dbReference type="PANTHER" id="PTHR12631:SF10">
    <property type="entry name" value="BETA-XYLOSIDASE-LIKE PROTEIN-RELATED"/>
    <property type="match status" value="1"/>
</dbReference>
<feature type="compositionally biased region" description="Basic and acidic residues" evidence="3">
    <location>
        <begin position="107"/>
        <end position="117"/>
    </location>
</feature>
<dbReference type="InterPro" id="IPR010982">
    <property type="entry name" value="Lambda_DNA-bd_dom_sf"/>
</dbReference>
<dbReference type="InterPro" id="IPR001387">
    <property type="entry name" value="Cro/C1-type_HTH"/>
</dbReference>
<dbReference type="Pfam" id="PF02449">
    <property type="entry name" value="Glyco_hydro_42"/>
    <property type="match status" value="1"/>
</dbReference>
<dbReference type="InterPro" id="IPR051923">
    <property type="entry name" value="Glycosyl_Hydrolase_39"/>
</dbReference>